<accession>A0A2P2P3J7</accession>
<evidence type="ECO:0000313" key="1">
    <source>
        <dbReference type="EMBL" id="MBX49302.1"/>
    </source>
</evidence>
<name>A0A2P2P3J7_RHIMU</name>
<dbReference type="EMBL" id="GGEC01068818">
    <property type="protein sequence ID" value="MBX49302.1"/>
    <property type="molecule type" value="Transcribed_RNA"/>
</dbReference>
<protein>
    <submittedName>
        <fullName evidence="1">Uncharacterized protein</fullName>
    </submittedName>
</protein>
<proteinExistence type="predicted"/>
<dbReference type="AlphaFoldDB" id="A0A2P2P3J7"/>
<organism evidence="1">
    <name type="scientific">Rhizophora mucronata</name>
    <name type="common">Asiatic mangrove</name>
    <dbReference type="NCBI Taxonomy" id="61149"/>
    <lineage>
        <taxon>Eukaryota</taxon>
        <taxon>Viridiplantae</taxon>
        <taxon>Streptophyta</taxon>
        <taxon>Embryophyta</taxon>
        <taxon>Tracheophyta</taxon>
        <taxon>Spermatophyta</taxon>
        <taxon>Magnoliopsida</taxon>
        <taxon>eudicotyledons</taxon>
        <taxon>Gunneridae</taxon>
        <taxon>Pentapetalae</taxon>
        <taxon>rosids</taxon>
        <taxon>fabids</taxon>
        <taxon>Malpighiales</taxon>
        <taxon>Rhizophoraceae</taxon>
        <taxon>Rhizophora</taxon>
    </lineage>
</organism>
<sequence>MRSKFSSTAQGSPVDRK</sequence>
<reference evidence="1" key="1">
    <citation type="submission" date="2018-02" db="EMBL/GenBank/DDBJ databases">
        <title>Rhizophora mucronata_Transcriptome.</title>
        <authorList>
            <person name="Meera S.P."/>
            <person name="Sreeshan A."/>
            <person name="Augustine A."/>
        </authorList>
    </citation>
    <scope>NUCLEOTIDE SEQUENCE</scope>
    <source>
        <tissue evidence="1">Leaf</tissue>
    </source>
</reference>